<keyword evidence="5" id="KW-1185">Reference proteome</keyword>
<evidence type="ECO:0000256" key="2">
    <source>
        <dbReference type="ARBA" id="ARBA00022729"/>
    </source>
</evidence>
<evidence type="ECO:0000259" key="3">
    <source>
        <dbReference type="Pfam" id="PF13458"/>
    </source>
</evidence>
<feature type="domain" description="Leucine-binding protein" evidence="3">
    <location>
        <begin position="48"/>
        <end position="379"/>
    </location>
</feature>
<dbReference type="InterPro" id="IPR028082">
    <property type="entry name" value="Peripla_BP_I"/>
</dbReference>
<proteinExistence type="inferred from homology"/>
<name>A0A370DP51_9GAMM</name>
<dbReference type="AlphaFoldDB" id="A0A370DP51"/>
<evidence type="ECO:0000313" key="5">
    <source>
        <dbReference type="Proteomes" id="UP000254771"/>
    </source>
</evidence>
<dbReference type="InterPro" id="IPR051010">
    <property type="entry name" value="BCAA_transport"/>
</dbReference>
<reference evidence="4 5" key="1">
    <citation type="journal article" date="2018" name="ISME J.">
        <title>Endosymbiont genomes yield clues of tubeworm success.</title>
        <authorList>
            <person name="Li Y."/>
            <person name="Liles M.R."/>
            <person name="Halanych K.M."/>
        </authorList>
    </citation>
    <scope>NUCLEOTIDE SEQUENCE [LARGE SCALE GENOMIC DNA]</scope>
    <source>
        <strain evidence="4">A1462</strain>
    </source>
</reference>
<comment type="caution">
    <text evidence="4">The sequence shown here is derived from an EMBL/GenBank/DDBJ whole genome shotgun (WGS) entry which is preliminary data.</text>
</comment>
<dbReference type="Pfam" id="PF13458">
    <property type="entry name" value="Peripla_BP_6"/>
    <property type="match status" value="1"/>
</dbReference>
<sequence>MNLSKTLRIKDAPVEETIMLRHKIPIIFLCLTFFSAIVPAQENKPVYVGFDGEFSLLNSTSAQSIERGIRIALDEINEAGGVLNGRPMKLLTRDNRSVPARGRDNIRRFAKEEDLVAVVGGRFSPVLLDEIDLVHELGIVLLDAWGSADGITEHDYRPSYTFRLSLRDRYAMPAMLRHAQKKGAKRVGIMVPNTGWGRSNAKAAQRYQERESAPKILKLVWYNWGEKEMLRHYRILLSAGADAVILVANDIEGSRLVHQLAAVDNDEILPIISHWGVTGGKMVEKSGATLHKLDFSVVQTFSLFTADPQIRDRVMSRARRLLAIQGIEDVESPVGFGHAYDLIHILARAVNIAGTTNRAKVRDALEQVRDYQGLTGSYARPFTPESHDALKQK</sequence>
<gene>
    <name evidence="4" type="ORF">DIZ78_07295</name>
</gene>
<protein>
    <submittedName>
        <fullName evidence="4">ABC transporter substrate-binding protein</fullName>
    </submittedName>
</protein>
<dbReference type="SUPFAM" id="SSF53822">
    <property type="entry name" value="Periplasmic binding protein-like I"/>
    <property type="match status" value="1"/>
</dbReference>
<evidence type="ECO:0000256" key="1">
    <source>
        <dbReference type="ARBA" id="ARBA00010062"/>
    </source>
</evidence>
<dbReference type="EMBL" id="QFXE01000008">
    <property type="protein sequence ID" value="RDH86700.1"/>
    <property type="molecule type" value="Genomic_DNA"/>
</dbReference>
<dbReference type="PANTHER" id="PTHR30483:SF6">
    <property type="entry name" value="PERIPLASMIC BINDING PROTEIN OF ABC TRANSPORTER FOR NATURAL AMINO ACIDS"/>
    <property type="match status" value="1"/>
</dbReference>
<dbReference type="Gene3D" id="3.40.50.2300">
    <property type="match status" value="2"/>
</dbReference>
<accession>A0A370DP51</accession>
<keyword evidence="2" id="KW-0732">Signal</keyword>
<dbReference type="Proteomes" id="UP000254771">
    <property type="component" value="Unassembled WGS sequence"/>
</dbReference>
<dbReference type="CDD" id="cd19979">
    <property type="entry name" value="PBP1_ABC_ligand_binding-like"/>
    <property type="match status" value="1"/>
</dbReference>
<dbReference type="InterPro" id="IPR028081">
    <property type="entry name" value="Leu-bd"/>
</dbReference>
<organism evidence="4 5">
    <name type="scientific">endosymbiont of Escarpia spicata</name>
    <dbReference type="NCBI Taxonomy" id="2200908"/>
    <lineage>
        <taxon>Bacteria</taxon>
        <taxon>Pseudomonadati</taxon>
        <taxon>Pseudomonadota</taxon>
        <taxon>Gammaproteobacteria</taxon>
        <taxon>sulfur-oxidizing symbionts</taxon>
    </lineage>
</organism>
<comment type="similarity">
    <text evidence="1">Belongs to the leucine-binding protein family.</text>
</comment>
<dbReference type="PANTHER" id="PTHR30483">
    <property type="entry name" value="LEUCINE-SPECIFIC-BINDING PROTEIN"/>
    <property type="match status" value="1"/>
</dbReference>
<evidence type="ECO:0000313" key="4">
    <source>
        <dbReference type="EMBL" id="RDH86700.1"/>
    </source>
</evidence>